<name>A0A0G1RUY2_9BACT</name>
<evidence type="ECO:0000313" key="4">
    <source>
        <dbReference type="EMBL" id="KKU33783.1"/>
    </source>
</evidence>
<evidence type="ECO:0000313" key="5">
    <source>
        <dbReference type="Proteomes" id="UP000034794"/>
    </source>
</evidence>
<dbReference type="InterPro" id="IPR027417">
    <property type="entry name" value="P-loop_NTPase"/>
</dbReference>
<dbReference type="GO" id="GO:0005524">
    <property type="term" value="F:ATP binding"/>
    <property type="evidence" value="ECO:0007669"/>
    <property type="project" value="UniProtKB-KW"/>
</dbReference>
<protein>
    <submittedName>
        <fullName evidence="4">ATPase AAA-2 domain protein</fullName>
    </submittedName>
</protein>
<organism evidence="4 5">
    <name type="scientific">Candidatus Collierbacteria bacterium GW2011_GWA2_46_26</name>
    <dbReference type="NCBI Taxonomy" id="1618381"/>
    <lineage>
        <taxon>Bacteria</taxon>
        <taxon>Candidatus Collieribacteriota</taxon>
    </lineage>
</organism>
<keyword evidence="2" id="KW-0067">ATP-binding</keyword>
<reference evidence="4 5" key="1">
    <citation type="journal article" date="2015" name="Nature">
        <title>rRNA introns, odd ribosomes, and small enigmatic genomes across a large radiation of phyla.</title>
        <authorList>
            <person name="Brown C.T."/>
            <person name="Hug L.A."/>
            <person name="Thomas B.C."/>
            <person name="Sharon I."/>
            <person name="Castelle C.J."/>
            <person name="Singh A."/>
            <person name="Wilkins M.J."/>
            <person name="Williams K.H."/>
            <person name="Banfield J.F."/>
        </authorList>
    </citation>
    <scope>NUCLEOTIDE SEQUENCE [LARGE SCALE GENOMIC DNA]</scope>
</reference>
<comment type="caution">
    <text evidence="4">The sequence shown here is derived from an EMBL/GenBank/DDBJ whole genome shotgun (WGS) entry which is preliminary data.</text>
</comment>
<proteinExistence type="predicted"/>
<dbReference type="Gene3D" id="3.40.50.300">
    <property type="entry name" value="P-loop containing nucleotide triphosphate hydrolases"/>
    <property type="match status" value="1"/>
</dbReference>
<dbReference type="InterPro" id="IPR050130">
    <property type="entry name" value="ClpA_ClpB"/>
</dbReference>
<sequence>MKKEKSALDRSRLEKNPDYYAVESDDAVVHMVTEILEETIFGQPTACVEVAKPIARFICGLDDPSRPIYVGLFLGESGVGKTEMGVAVSKVFDPQYPEERLKIIDCNMFQQSHDVQRILGAPPSYVGYGDEPLINKEFLAQPNVLVFDEVEKADTALHRLLLRIMDKARLDINESEEDRMMYVEEEGELPGLDFSNSVILLTSNLGSDEIKSIRSGNRSMGFVRDNPGTRQRNIQAAGLAAADKFWHHMPEFLNRIDSTVVFNSLTPEVVHKIFDKFLNEFTHIREADGTQIMATNQLRDWIIAQTDICKAGRELKRRINELIITPAAGVKFKIPKGVPLIADISRDEPKRVIFWLSKTMVNSASGAK</sequence>
<dbReference type="PANTHER" id="PTHR11638">
    <property type="entry name" value="ATP-DEPENDENT CLP PROTEASE"/>
    <property type="match status" value="1"/>
</dbReference>
<accession>A0A0G1RUY2</accession>
<dbReference type="AlphaFoldDB" id="A0A0G1RUY2"/>
<dbReference type="GO" id="GO:0005737">
    <property type="term" value="C:cytoplasm"/>
    <property type="evidence" value="ECO:0007669"/>
    <property type="project" value="TreeGrafter"/>
</dbReference>
<evidence type="ECO:0000256" key="2">
    <source>
        <dbReference type="ARBA" id="ARBA00022840"/>
    </source>
</evidence>
<gene>
    <name evidence="4" type="ORF">UX47_C0001G0066</name>
</gene>
<feature type="domain" description="ATPase AAA-type core" evidence="3">
    <location>
        <begin position="67"/>
        <end position="258"/>
    </location>
</feature>
<dbReference type="Pfam" id="PF07724">
    <property type="entry name" value="AAA_2"/>
    <property type="match status" value="1"/>
</dbReference>
<dbReference type="SUPFAM" id="SSF52540">
    <property type="entry name" value="P-loop containing nucleoside triphosphate hydrolases"/>
    <property type="match status" value="1"/>
</dbReference>
<dbReference type="GO" id="GO:0016887">
    <property type="term" value="F:ATP hydrolysis activity"/>
    <property type="evidence" value="ECO:0007669"/>
    <property type="project" value="InterPro"/>
</dbReference>
<dbReference type="GO" id="GO:0034605">
    <property type="term" value="P:cellular response to heat"/>
    <property type="evidence" value="ECO:0007669"/>
    <property type="project" value="TreeGrafter"/>
</dbReference>
<dbReference type="InterPro" id="IPR003959">
    <property type="entry name" value="ATPase_AAA_core"/>
</dbReference>
<dbReference type="EMBL" id="LCMI01000001">
    <property type="protein sequence ID" value="KKU33783.1"/>
    <property type="molecule type" value="Genomic_DNA"/>
</dbReference>
<evidence type="ECO:0000256" key="1">
    <source>
        <dbReference type="ARBA" id="ARBA00022741"/>
    </source>
</evidence>
<dbReference type="PANTHER" id="PTHR11638:SF18">
    <property type="entry name" value="HEAT SHOCK PROTEIN 104"/>
    <property type="match status" value="1"/>
</dbReference>
<dbReference type="PRINTS" id="PR00300">
    <property type="entry name" value="CLPPROTEASEA"/>
</dbReference>
<evidence type="ECO:0000259" key="3">
    <source>
        <dbReference type="Pfam" id="PF07724"/>
    </source>
</evidence>
<dbReference type="Proteomes" id="UP000034794">
    <property type="component" value="Unassembled WGS sequence"/>
</dbReference>
<keyword evidence="1" id="KW-0547">Nucleotide-binding</keyword>
<dbReference type="InterPro" id="IPR001270">
    <property type="entry name" value="ClpA/B"/>
</dbReference>